<dbReference type="EC" id="2.7.1.107" evidence="9"/>
<dbReference type="GO" id="GO:0005524">
    <property type="term" value="F:ATP binding"/>
    <property type="evidence" value="ECO:0007669"/>
    <property type="project" value="InterPro"/>
</dbReference>
<dbReference type="GO" id="GO:0008654">
    <property type="term" value="P:phospholipid biosynthetic process"/>
    <property type="evidence" value="ECO:0007669"/>
    <property type="project" value="UniProtKB-KW"/>
</dbReference>
<evidence type="ECO:0000256" key="5">
    <source>
        <dbReference type="ARBA" id="ARBA00023098"/>
    </source>
</evidence>
<accession>A0A644WM13</accession>
<keyword evidence="4" id="KW-0460">Magnesium</keyword>
<dbReference type="InterPro" id="IPR050187">
    <property type="entry name" value="Lipid_Phosphate_FormReg"/>
</dbReference>
<keyword evidence="9" id="KW-0418">Kinase</keyword>
<evidence type="ECO:0000256" key="1">
    <source>
        <dbReference type="ARBA" id="ARBA00001946"/>
    </source>
</evidence>
<evidence type="ECO:0000256" key="4">
    <source>
        <dbReference type="ARBA" id="ARBA00022842"/>
    </source>
</evidence>
<comment type="caution">
    <text evidence="9">The sequence shown here is derived from an EMBL/GenBank/DDBJ whole genome shotgun (WGS) entry which is preliminary data.</text>
</comment>
<evidence type="ECO:0000256" key="2">
    <source>
        <dbReference type="ARBA" id="ARBA00022516"/>
    </source>
</evidence>
<keyword evidence="7" id="KW-1208">Phospholipid metabolism</keyword>
<evidence type="ECO:0000256" key="6">
    <source>
        <dbReference type="ARBA" id="ARBA00023209"/>
    </source>
</evidence>
<dbReference type="SUPFAM" id="SSF111331">
    <property type="entry name" value="NAD kinase/diacylglycerol kinase-like"/>
    <property type="match status" value="1"/>
</dbReference>
<name>A0A644WM13_9ZZZZ</name>
<reference evidence="9" key="1">
    <citation type="submission" date="2019-08" db="EMBL/GenBank/DDBJ databases">
        <authorList>
            <person name="Kucharzyk K."/>
            <person name="Murdoch R.W."/>
            <person name="Higgins S."/>
            <person name="Loffler F."/>
        </authorList>
    </citation>
    <scope>NUCLEOTIDE SEQUENCE</scope>
</reference>
<dbReference type="Pfam" id="PF00781">
    <property type="entry name" value="DAGK_cat"/>
    <property type="match status" value="1"/>
</dbReference>
<dbReference type="Gene3D" id="2.60.200.40">
    <property type="match status" value="1"/>
</dbReference>
<evidence type="ECO:0000256" key="3">
    <source>
        <dbReference type="ARBA" id="ARBA00022723"/>
    </source>
</evidence>
<dbReference type="EMBL" id="VSSQ01000939">
    <property type="protein sequence ID" value="MPM03274.1"/>
    <property type="molecule type" value="Genomic_DNA"/>
</dbReference>
<keyword evidence="9" id="KW-0808">Transferase</keyword>
<dbReference type="PANTHER" id="PTHR12358">
    <property type="entry name" value="SPHINGOSINE KINASE"/>
    <property type="match status" value="1"/>
</dbReference>
<dbReference type="PROSITE" id="PS50146">
    <property type="entry name" value="DAGK"/>
    <property type="match status" value="1"/>
</dbReference>
<dbReference type="Gene3D" id="3.40.50.10330">
    <property type="entry name" value="Probable inorganic polyphosphate/atp-NAD kinase, domain 1"/>
    <property type="match status" value="1"/>
</dbReference>
<sequence length="296" mass="32023">MKKLLFIYNPHAGKERIRPWLSRILDAFTQAGYLTTTYPTQGPGEATQITAAIADRYDLLVCSGGDGTLNEVVAGLMEIQDKPPLGYIPAGSTNDFSSNLQLPKGMKNAAGAVVSGIARPCDIGLFNGRAFIYIAAFGAFTDVSYGTPQQFKNMFGHAAYVMESLGRLANMKSYMITAEYDDGLFEGEFLFGMVSNTISVGGFKGIPSSLVSLDDGLFEVLLVRQPTSAAEFYEILLALTLQKPTVEGPVIAFRTSRLKLACSEKIPWTLDGEYGGDPETAEIENCKQAITIIHGK</sequence>
<keyword evidence="5" id="KW-0443">Lipid metabolism</keyword>
<keyword evidence="3" id="KW-0479">Metal-binding</keyword>
<dbReference type="SMART" id="SM00046">
    <property type="entry name" value="DAGKc"/>
    <property type="match status" value="1"/>
</dbReference>
<gene>
    <name evidence="9" type="primary">dagK_12</name>
    <name evidence="9" type="ORF">SDC9_49539</name>
</gene>
<keyword evidence="6" id="KW-0594">Phospholipid biosynthesis</keyword>
<protein>
    <submittedName>
        <fullName evidence="9">Diacylglycerol kinase</fullName>
        <ecNumber evidence="9">2.7.1.107</ecNumber>
    </submittedName>
</protein>
<dbReference type="GO" id="GO:0004143">
    <property type="term" value="F:ATP-dependent diacylglycerol kinase activity"/>
    <property type="evidence" value="ECO:0007669"/>
    <property type="project" value="UniProtKB-EC"/>
</dbReference>
<dbReference type="InterPro" id="IPR001206">
    <property type="entry name" value="Diacylglycerol_kinase_cat_dom"/>
</dbReference>
<dbReference type="InterPro" id="IPR016064">
    <property type="entry name" value="NAD/diacylglycerol_kinase_sf"/>
</dbReference>
<dbReference type="GO" id="GO:0046872">
    <property type="term" value="F:metal ion binding"/>
    <property type="evidence" value="ECO:0007669"/>
    <property type="project" value="UniProtKB-KW"/>
</dbReference>
<proteinExistence type="predicted"/>
<dbReference type="AlphaFoldDB" id="A0A644WM13"/>
<dbReference type="InterPro" id="IPR005218">
    <property type="entry name" value="Diacylglycerol/lipid_kinase"/>
</dbReference>
<comment type="cofactor">
    <cofactor evidence="1">
        <name>Mg(2+)</name>
        <dbReference type="ChEBI" id="CHEBI:18420"/>
    </cofactor>
</comment>
<dbReference type="GO" id="GO:0005886">
    <property type="term" value="C:plasma membrane"/>
    <property type="evidence" value="ECO:0007669"/>
    <property type="project" value="TreeGrafter"/>
</dbReference>
<keyword evidence="2" id="KW-0444">Lipid biosynthesis</keyword>
<dbReference type="PANTHER" id="PTHR12358:SF106">
    <property type="entry name" value="LIPID KINASE YEGS"/>
    <property type="match status" value="1"/>
</dbReference>
<evidence type="ECO:0000259" key="8">
    <source>
        <dbReference type="PROSITE" id="PS50146"/>
    </source>
</evidence>
<dbReference type="NCBIfam" id="TIGR00147">
    <property type="entry name" value="YegS/Rv2252/BmrU family lipid kinase"/>
    <property type="match status" value="1"/>
</dbReference>
<evidence type="ECO:0000313" key="9">
    <source>
        <dbReference type="EMBL" id="MPM03274.1"/>
    </source>
</evidence>
<feature type="domain" description="DAGKc" evidence="8">
    <location>
        <begin position="1"/>
        <end position="130"/>
    </location>
</feature>
<evidence type="ECO:0000256" key="7">
    <source>
        <dbReference type="ARBA" id="ARBA00023264"/>
    </source>
</evidence>
<organism evidence="9">
    <name type="scientific">bioreactor metagenome</name>
    <dbReference type="NCBI Taxonomy" id="1076179"/>
    <lineage>
        <taxon>unclassified sequences</taxon>
        <taxon>metagenomes</taxon>
        <taxon>ecological metagenomes</taxon>
    </lineage>
</organism>
<dbReference type="InterPro" id="IPR017438">
    <property type="entry name" value="ATP-NAD_kinase_N"/>
</dbReference>